<keyword evidence="3 6" id="KW-1133">Transmembrane helix</keyword>
<feature type="binding site" evidence="5">
    <location>
        <position position="96"/>
    </location>
    <ligand>
        <name>Zn(2+)</name>
        <dbReference type="ChEBI" id="CHEBI:29105"/>
    </ligand>
</feature>
<dbReference type="Proteomes" id="UP000317378">
    <property type="component" value="Unassembled WGS sequence"/>
</dbReference>
<dbReference type="OrthoDB" id="9813689at2"/>
<feature type="transmembrane region" description="Helical" evidence="6">
    <location>
        <begin position="188"/>
        <end position="212"/>
    </location>
</feature>
<keyword evidence="5" id="KW-0479">Metal-binding</keyword>
<feature type="transmembrane region" description="Helical" evidence="6">
    <location>
        <begin position="224"/>
        <end position="248"/>
    </location>
</feature>
<evidence type="ECO:0000256" key="4">
    <source>
        <dbReference type="ARBA" id="ARBA00023136"/>
    </source>
</evidence>
<dbReference type="Pfam" id="PF03006">
    <property type="entry name" value="HlyIII"/>
    <property type="match status" value="1"/>
</dbReference>
<organism evidence="7 8">
    <name type="scientific">Streptomyces sporangiiformans</name>
    <dbReference type="NCBI Taxonomy" id="2315329"/>
    <lineage>
        <taxon>Bacteria</taxon>
        <taxon>Bacillati</taxon>
        <taxon>Actinomycetota</taxon>
        <taxon>Actinomycetes</taxon>
        <taxon>Kitasatosporales</taxon>
        <taxon>Streptomycetaceae</taxon>
        <taxon>Streptomyces</taxon>
    </lineage>
</organism>
<feature type="transmembrane region" description="Helical" evidence="6">
    <location>
        <begin position="164"/>
        <end position="182"/>
    </location>
</feature>
<evidence type="ECO:0000256" key="3">
    <source>
        <dbReference type="ARBA" id="ARBA00022989"/>
    </source>
</evidence>
<evidence type="ECO:0000313" key="7">
    <source>
        <dbReference type="EMBL" id="TPQ16516.1"/>
    </source>
</evidence>
<feature type="binding site" evidence="5">
    <location>
        <position position="225"/>
    </location>
    <ligand>
        <name>Zn(2+)</name>
        <dbReference type="ChEBI" id="CHEBI:29105"/>
    </ligand>
</feature>
<reference evidence="7 8" key="1">
    <citation type="submission" date="2019-06" db="EMBL/GenBank/DDBJ databases">
        <title>Streptomyces sporangiiformans sp. nov., a novel actinomycete isolated from soil in Mount Song.</title>
        <authorList>
            <person name="Han L."/>
        </authorList>
    </citation>
    <scope>NUCLEOTIDE SEQUENCE [LARGE SCALE GENOMIC DNA]</scope>
    <source>
        <strain evidence="7 8">NEAU-SSA 1</strain>
    </source>
</reference>
<dbReference type="EMBL" id="VCHX02000328">
    <property type="protein sequence ID" value="TPQ16516.1"/>
    <property type="molecule type" value="Genomic_DNA"/>
</dbReference>
<comment type="caution">
    <text evidence="7">The sequence shown here is derived from an EMBL/GenBank/DDBJ whole genome shotgun (WGS) entry which is preliminary data.</text>
</comment>
<evidence type="ECO:0000256" key="5">
    <source>
        <dbReference type="PIRSR" id="PIRSR604254-1"/>
    </source>
</evidence>
<keyword evidence="5" id="KW-0862">Zinc</keyword>
<accession>A0A505DAU8</accession>
<feature type="transmembrane region" description="Helical" evidence="6">
    <location>
        <begin position="76"/>
        <end position="95"/>
    </location>
</feature>
<feature type="transmembrane region" description="Helical" evidence="6">
    <location>
        <begin position="116"/>
        <end position="133"/>
    </location>
</feature>
<dbReference type="GO" id="GO:0046872">
    <property type="term" value="F:metal ion binding"/>
    <property type="evidence" value="ECO:0007669"/>
    <property type="project" value="UniProtKB-KW"/>
</dbReference>
<evidence type="ECO:0000256" key="2">
    <source>
        <dbReference type="ARBA" id="ARBA00022692"/>
    </source>
</evidence>
<dbReference type="AlphaFoldDB" id="A0A505DAU8"/>
<feature type="transmembrane region" description="Helical" evidence="6">
    <location>
        <begin position="49"/>
        <end position="70"/>
    </location>
</feature>
<keyword evidence="8" id="KW-1185">Reference proteome</keyword>
<keyword evidence="2 6" id="KW-0812">Transmembrane</keyword>
<name>A0A505DAU8_9ACTN</name>
<sequence length="251" mass="27391">MPAVRARRNPSLGPSRLTRRNRWSERVGVVGELSVVELIEEVKPRLRGWLHAGMAPLVFAAGIVLVSLAPAGEARAAAAVYAVCGLLLFATSGVFHRGAWSPRVYEALRRADHSNVYLLIAGTYTPIVVLGLTGTTRTVLLWEIWIGAGVGILFRCLWPYAPRILYTALYIVLGWSLAPAFGPLVRHAGVAVFVLTLAGGILYTAGGVVYGLRRPDPSPAWFGFHEIFHAFTIAAWICQYVAISLLTYRLL</sequence>
<gene>
    <name evidence="7" type="ORF">FGD71_041275</name>
</gene>
<dbReference type="InterPro" id="IPR004254">
    <property type="entry name" value="AdipoR/HlyIII-related"/>
</dbReference>
<proteinExistence type="predicted"/>
<evidence type="ECO:0000313" key="8">
    <source>
        <dbReference type="Proteomes" id="UP000317378"/>
    </source>
</evidence>
<protein>
    <submittedName>
        <fullName evidence="7">Hemolysin III family protein</fullName>
    </submittedName>
</protein>
<dbReference type="GO" id="GO:0016020">
    <property type="term" value="C:membrane"/>
    <property type="evidence" value="ECO:0007669"/>
    <property type="project" value="UniProtKB-SubCell"/>
</dbReference>
<dbReference type="PANTHER" id="PTHR20855:SF3">
    <property type="entry name" value="LD03007P"/>
    <property type="match status" value="1"/>
</dbReference>
<keyword evidence="4 6" id="KW-0472">Membrane</keyword>
<comment type="subcellular location">
    <subcellularLocation>
        <location evidence="1">Membrane</location>
        <topology evidence="1">Multi-pass membrane protein</topology>
    </subcellularLocation>
</comment>
<evidence type="ECO:0000256" key="6">
    <source>
        <dbReference type="SAM" id="Phobius"/>
    </source>
</evidence>
<feature type="binding site" evidence="5">
    <location>
        <position position="229"/>
    </location>
    <ligand>
        <name>Zn(2+)</name>
        <dbReference type="ChEBI" id="CHEBI:29105"/>
    </ligand>
</feature>
<feature type="transmembrane region" description="Helical" evidence="6">
    <location>
        <begin position="139"/>
        <end position="157"/>
    </location>
</feature>
<dbReference type="PANTHER" id="PTHR20855">
    <property type="entry name" value="ADIPOR/PROGESTIN RECEPTOR-RELATED"/>
    <property type="match status" value="1"/>
</dbReference>
<evidence type="ECO:0000256" key="1">
    <source>
        <dbReference type="ARBA" id="ARBA00004141"/>
    </source>
</evidence>